<proteinExistence type="predicted"/>
<evidence type="ECO:0000259" key="1">
    <source>
        <dbReference type="Pfam" id="PF22691"/>
    </source>
</evidence>
<dbReference type="CDD" id="cd00829">
    <property type="entry name" value="SCP-x_thiolase"/>
    <property type="match status" value="1"/>
</dbReference>
<dbReference type="PANTHER" id="PTHR42870">
    <property type="entry name" value="ACETYL-COA C-ACETYLTRANSFERASE"/>
    <property type="match status" value="1"/>
</dbReference>
<accession>A0A4R3VI00</accession>
<evidence type="ECO:0000313" key="2">
    <source>
        <dbReference type="EMBL" id="TCV02555.1"/>
    </source>
</evidence>
<protein>
    <submittedName>
        <fullName evidence="2">Acetyl-CoA acetyltransferase</fullName>
    </submittedName>
</protein>
<gene>
    <name evidence="2" type="ORF">EV686_1019</name>
</gene>
<comment type="caution">
    <text evidence="2">The sequence shown here is derived from an EMBL/GenBank/DDBJ whole genome shotgun (WGS) entry which is preliminary data.</text>
</comment>
<dbReference type="SUPFAM" id="SSF53901">
    <property type="entry name" value="Thiolase-like"/>
    <property type="match status" value="2"/>
</dbReference>
<dbReference type="NCBIfam" id="NF004811">
    <property type="entry name" value="PRK06158.1"/>
    <property type="match status" value="1"/>
</dbReference>
<organism evidence="2 3">
    <name type="scientific">Paracandidimonas soli</name>
    <dbReference type="NCBI Taxonomy" id="1917182"/>
    <lineage>
        <taxon>Bacteria</taxon>
        <taxon>Pseudomonadati</taxon>
        <taxon>Pseudomonadota</taxon>
        <taxon>Betaproteobacteria</taxon>
        <taxon>Burkholderiales</taxon>
        <taxon>Alcaligenaceae</taxon>
        <taxon>Paracandidimonas</taxon>
    </lineage>
</organism>
<dbReference type="AlphaFoldDB" id="A0A4R3VI00"/>
<dbReference type="EMBL" id="SMBX01000001">
    <property type="protein sequence ID" value="TCV02555.1"/>
    <property type="molecule type" value="Genomic_DNA"/>
</dbReference>
<dbReference type="Gene3D" id="3.40.47.10">
    <property type="match status" value="1"/>
</dbReference>
<dbReference type="Pfam" id="PF22691">
    <property type="entry name" value="Thiolase_C_1"/>
    <property type="match status" value="1"/>
</dbReference>
<dbReference type="InterPro" id="IPR002155">
    <property type="entry name" value="Thiolase"/>
</dbReference>
<dbReference type="InterPro" id="IPR016039">
    <property type="entry name" value="Thiolase-like"/>
</dbReference>
<name>A0A4R3VI00_9BURK</name>
<dbReference type="Proteomes" id="UP000294692">
    <property type="component" value="Unassembled WGS sequence"/>
</dbReference>
<dbReference type="PANTHER" id="PTHR42870:SF1">
    <property type="entry name" value="NON-SPECIFIC LIPID-TRANSFER PROTEIN-LIKE 2"/>
    <property type="match status" value="1"/>
</dbReference>
<dbReference type="InterPro" id="IPR055140">
    <property type="entry name" value="Thiolase_C_2"/>
</dbReference>
<evidence type="ECO:0000313" key="3">
    <source>
        <dbReference type="Proteomes" id="UP000294692"/>
    </source>
</evidence>
<keyword evidence="2" id="KW-0808">Transferase</keyword>
<feature type="domain" description="Thiolase C-terminal" evidence="1">
    <location>
        <begin position="237"/>
        <end position="379"/>
    </location>
</feature>
<reference evidence="2 3" key="1">
    <citation type="submission" date="2019-03" db="EMBL/GenBank/DDBJ databases">
        <title>Genomic Encyclopedia of Type Strains, Phase IV (KMG-IV): sequencing the most valuable type-strain genomes for metagenomic binning, comparative biology and taxonomic classification.</title>
        <authorList>
            <person name="Goeker M."/>
        </authorList>
    </citation>
    <scope>NUCLEOTIDE SEQUENCE [LARGE SCALE GENOMIC DNA]</scope>
    <source>
        <strain evidence="2 3">DSM 100048</strain>
    </source>
</reference>
<dbReference type="GO" id="GO:0003988">
    <property type="term" value="F:acetyl-CoA C-acyltransferase activity"/>
    <property type="evidence" value="ECO:0007669"/>
    <property type="project" value="UniProtKB-ARBA"/>
</dbReference>
<keyword evidence="3" id="KW-1185">Reference proteome</keyword>
<dbReference type="PIRSF" id="PIRSF000429">
    <property type="entry name" value="Ac-CoA_Ac_transf"/>
    <property type="match status" value="1"/>
</dbReference>
<sequence length="384" mass="40019">MMTNTVRGSSAIVGVGTTPGWNSPGFSALDQLGVAVQAAADDAGIRVDEIDGLFTSTLTHFMPALSVAEYLGIQPSYMDGTNIGGSSFLAHLLSASMALQAGLCRVACICYGSNQLSAGGKLNTLTEPSLWELPYSPRNPISGYALATARHMHQYGTTREHLAHVAVSARRWAQLNPDAHERDSLSVDDVLASRLVSDPLTLRDCCLVTDGGGALILVAAERADDYPNPPAYVLGVGEATTHRQVSAMADLTVTGAVHSGRRAFEMARVGPGDIDVLQLYDAFTINIILFLEDLGYCRKGEGGPFVASGAIAPGGELPVNTNGGGLSCNHPGMYGIFAAIEAVRQLRGTAGERQIGGVELALAHGNGGQLASQVTAILGSRSTL</sequence>